<dbReference type="InterPro" id="IPR015797">
    <property type="entry name" value="NUDIX_hydrolase-like_dom_sf"/>
</dbReference>
<reference evidence="4 5" key="1">
    <citation type="submission" date="2024-04" db="EMBL/GenBank/DDBJ databases">
        <title>Tritrichomonas musculus Genome.</title>
        <authorList>
            <person name="Alves-Ferreira E."/>
            <person name="Grigg M."/>
            <person name="Lorenzi H."/>
            <person name="Galac M."/>
        </authorList>
    </citation>
    <scope>NUCLEOTIDE SEQUENCE [LARGE SCALE GENOMIC DNA]</scope>
    <source>
        <strain evidence="4 5">EAF2021</strain>
    </source>
</reference>
<dbReference type="Pfam" id="PF00293">
    <property type="entry name" value="NUDIX"/>
    <property type="match status" value="1"/>
</dbReference>
<dbReference type="PROSITE" id="PS51462">
    <property type="entry name" value="NUDIX"/>
    <property type="match status" value="1"/>
</dbReference>
<dbReference type="Gene3D" id="3.90.79.10">
    <property type="entry name" value="Nucleoside Triphosphate Pyrophosphohydrolase"/>
    <property type="match status" value="1"/>
</dbReference>
<evidence type="ECO:0000313" key="4">
    <source>
        <dbReference type="EMBL" id="KAK8893314.1"/>
    </source>
</evidence>
<dbReference type="EMBL" id="JAPFFF010000003">
    <property type="protein sequence ID" value="KAK8893314.1"/>
    <property type="molecule type" value="Genomic_DNA"/>
</dbReference>
<comment type="caution">
    <text evidence="4">The sequence shown here is derived from an EMBL/GenBank/DDBJ whole genome shotgun (WGS) entry which is preliminary data.</text>
</comment>
<keyword evidence="2" id="KW-0378">Hydrolase</keyword>
<comment type="cofactor">
    <cofactor evidence="1">
        <name>Mg(2+)</name>
        <dbReference type="ChEBI" id="CHEBI:18420"/>
    </cofactor>
</comment>
<evidence type="ECO:0000256" key="2">
    <source>
        <dbReference type="ARBA" id="ARBA00022801"/>
    </source>
</evidence>
<keyword evidence="5" id="KW-1185">Reference proteome</keyword>
<dbReference type="InterPro" id="IPR000086">
    <property type="entry name" value="NUDIX_hydrolase_dom"/>
</dbReference>
<protein>
    <recommendedName>
        <fullName evidence="3">Nudix hydrolase domain-containing protein</fullName>
    </recommendedName>
</protein>
<organism evidence="4 5">
    <name type="scientific">Tritrichomonas musculus</name>
    <dbReference type="NCBI Taxonomy" id="1915356"/>
    <lineage>
        <taxon>Eukaryota</taxon>
        <taxon>Metamonada</taxon>
        <taxon>Parabasalia</taxon>
        <taxon>Tritrichomonadida</taxon>
        <taxon>Tritrichomonadidae</taxon>
        <taxon>Tritrichomonas</taxon>
    </lineage>
</organism>
<dbReference type="Proteomes" id="UP001470230">
    <property type="component" value="Unassembled WGS sequence"/>
</dbReference>
<dbReference type="PANTHER" id="PTHR11839">
    <property type="entry name" value="UDP/ADP-SUGAR PYROPHOSPHATASE"/>
    <property type="match status" value="1"/>
</dbReference>
<sequence length="244" mass="27466">MFINFRGKQIPVTVSDPPKWEEALETNLIPNWLNSLDSTFNLKSIELQSVDRFTSGRVGFVKIKATLEINNKIVDRVILLRGAAVTLLLEITDEDTNEKWTVLVKQPRVPTGESGFLEIPAGMVDGTTGDFRGIAIKELEEECGIHANAKDLIDLTQLAYGDEYPGIYFVGYVSDEYLRFYLWRTKLPHDEIVRINGRIGGEDEHEQIVLKLVKFEEAEKITSDTKLLVALALMNGLKSEGKLP</sequence>
<evidence type="ECO:0000259" key="3">
    <source>
        <dbReference type="PROSITE" id="PS51462"/>
    </source>
</evidence>
<evidence type="ECO:0000256" key="1">
    <source>
        <dbReference type="ARBA" id="ARBA00001946"/>
    </source>
</evidence>
<proteinExistence type="predicted"/>
<dbReference type="SUPFAM" id="SSF55811">
    <property type="entry name" value="Nudix"/>
    <property type="match status" value="1"/>
</dbReference>
<dbReference type="PANTHER" id="PTHR11839:SF18">
    <property type="entry name" value="NUDIX HYDROLASE DOMAIN-CONTAINING PROTEIN"/>
    <property type="match status" value="1"/>
</dbReference>
<accession>A0ABR2KQI2</accession>
<name>A0ABR2KQI2_9EUKA</name>
<evidence type="ECO:0000313" key="5">
    <source>
        <dbReference type="Proteomes" id="UP001470230"/>
    </source>
</evidence>
<gene>
    <name evidence="4" type="ORF">M9Y10_021731</name>
</gene>
<dbReference type="CDD" id="cd03424">
    <property type="entry name" value="NUDIX_ADPRase_Nudt5_UGPPase_Nudt14"/>
    <property type="match status" value="1"/>
</dbReference>
<feature type="domain" description="Nudix hydrolase" evidence="3">
    <location>
        <begin position="80"/>
        <end position="235"/>
    </location>
</feature>